<protein>
    <submittedName>
        <fullName evidence="2">Uncharacterized protein</fullName>
    </submittedName>
</protein>
<feature type="compositionally biased region" description="Polar residues" evidence="1">
    <location>
        <begin position="396"/>
        <end position="412"/>
    </location>
</feature>
<dbReference type="EMBL" id="MU001777">
    <property type="protein sequence ID" value="KAF2798746.1"/>
    <property type="molecule type" value="Genomic_DNA"/>
</dbReference>
<dbReference type="OrthoDB" id="436496at2759"/>
<feature type="region of interest" description="Disordered" evidence="1">
    <location>
        <begin position="252"/>
        <end position="290"/>
    </location>
</feature>
<sequence>MPNYRSITLQLHSQFDVGTFPEYLPRSQEYYTARGVLAQPPAHVDEKKSTCSVYIAVFPGSTFWLSYSVAPPIPEDQHFLFKLFINGNHIVSWSTGKAEEWKGKTMFGLYERDEGQDGKKKIEKRALRFTAPDSDGLWRDVTNAFDHEANIEVRVHRASGRKRIGCETEQYAKTPHGAKPRGVDLVNAGRAGGDHPKRFYKFALIDPIDQPFVAFRYYYRTWEQIRYLGLVDGDSDAADRSVIERCDDGVLESPRKKEGATSAHPQTYIPSGARSSETHSDKCSDWERSQRHSGVITPPQFYQLSVPPAFKLDPLQLSSKPLPPIPQESDSFSPTAYRPHPAYPVEDWTASTPSPVKSIRNLISTPPLLGRKKAFAPSSLVNAVATAWKKRGMPSSELSSGTESRNSPRGVS</sequence>
<evidence type="ECO:0000313" key="3">
    <source>
        <dbReference type="Proteomes" id="UP000799757"/>
    </source>
</evidence>
<feature type="compositionally biased region" description="Polar residues" evidence="1">
    <location>
        <begin position="263"/>
        <end position="275"/>
    </location>
</feature>
<feature type="region of interest" description="Disordered" evidence="1">
    <location>
        <begin position="390"/>
        <end position="412"/>
    </location>
</feature>
<evidence type="ECO:0000256" key="1">
    <source>
        <dbReference type="SAM" id="MobiDB-lite"/>
    </source>
</evidence>
<feature type="compositionally biased region" description="Basic and acidic residues" evidence="1">
    <location>
        <begin position="276"/>
        <end position="290"/>
    </location>
</feature>
<dbReference type="AlphaFoldDB" id="A0A6A6XQA5"/>
<keyword evidence="3" id="KW-1185">Reference proteome</keyword>
<evidence type="ECO:0000313" key="2">
    <source>
        <dbReference type="EMBL" id="KAF2798746.1"/>
    </source>
</evidence>
<reference evidence="2" key="1">
    <citation type="journal article" date="2020" name="Stud. Mycol.">
        <title>101 Dothideomycetes genomes: a test case for predicting lifestyles and emergence of pathogens.</title>
        <authorList>
            <person name="Haridas S."/>
            <person name="Albert R."/>
            <person name="Binder M."/>
            <person name="Bloem J."/>
            <person name="Labutti K."/>
            <person name="Salamov A."/>
            <person name="Andreopoulos B."/>
            <person name="Baker S."/>
            <person name="Barry K."/>
            <person name="Bills G."/>
            <person name="Bluhm B."/>
            <person name="Cannon C."/>
            <person name="Castanera R."/>
            <person name="Culley D."/>
            <person name="Daum C."/>
            <person name="Ezra D."/>
            <person name="Gonzalez J."/>
            <person name="Henrissat B."/>
            <person name="Kuo A."/>
            <person name="Liang C."/>
            <person name="Lipzen A."/>
            <person name="Lutzoni F."/>
            <person name="Magnuson J."/>
            <person name="Mondo S."/>
            <person name="Nolan M."/>
            <person name="Ohm R."/>
            <person name="Pangilinan J."/>
            <person name="Park H.-J."/>
            <person name="Ramirez L."/>
            <person name="Alfaro M."/>
            <person name="Sun H."/>
            <person name="Tritt A."/>
            <person name="Yoshinaga Y."/>
            <person name="Zwiers L.-H."/>
            <person name="Turgeon B."/>
            <person name="Goodwin S."/>
            <person name="Spatafora J."/>
            <person name="Crous P."/>
            <person name="Grigoriev I."/>
        </authorList>
    </citation>
    <scope>NUCLEOTIDE SEQUENCE</scope>
    <source>
        <strain evidence="2">CBS 109.77</strain>
    </source>
</reference>
<gene>
    <name evidence="2" type="ORF">K505DRAFT_357227</name>
</gene>
<proteinExistence type="predicted"/>
<accession>A0A6A6XQA5</accession>
<name>A0A6A6XQA5_9PLEO</name>
<dbReference type="Proteomes" id="UP000799757">
    <property type="component" value="Unassembled WGS sequence"/>
</dbReference>
<organism evidence="2 3">
    <name type="scientific">Melanomma pulvis-pyrius CBS 109.77</name>
    <dbReference type="NCBI Taxonomy" id="1314802"/>
    <lineage>
        <taxon>Eukaryota</taxon>
        <taxon>Fungi</taxon>
        <taxon>Dikarya</taxon>
        <taxon>Ascomycota</taxon>
        <taxon>Pezizomycotina</taxon>
        <taxon>Dothideomycetes</taxon>
        <taxon>Pleosporomycetidae</taxon>
        <taxon>Pleosporales</taxon>
        <taxon>Melanommataceae</taxon>
        <taxon>Melanomma</taxon>
    </lineage>
</organism>